<keyword evidence="2" id="KW-0812">Transmembrane</keyword>
<evidence type="ECO:0000313" key="3">
    <source>
        <dbReference type="EMBL" id="KAJ9137829.1"/>
    </source>
</evidence>
<feature type="compositionally biased region" description="Low complexity" evidence="1">
    <location>
        <begin position="68"/>
        <end position="83"/>
    </location>
</feature>
<accession>A0AA38RIR8</accession>
<dbReference type="AlphaFoldDB" id="A0AA38RIR8"/>
<keyword evidence="4" id="KW-1185">Reference proteome</keyword>
<feature type="transmembrane region" description="Helical" evidence="2">
    <location>
        <begin position="145"/>
        <end position="166"/>
    </location>
</feature>
<comment type="caution">
    <text evidence="3">The sequence shown here is derived from an EMBL/GenBank/DDBJ whole genome shotgun (WGS) entry which is preliminary data.</text>
</comment>
<protein>
    <submittedName>
        <fullName evidence="3">Uncharacterized protein</fullName>
    </submittedName>
</protein>
<evidence type="ECO:0000256" key="1">
    <source>
        <dbReference type="SAM" id="MobiDB-lite"/>
    </source>
</evidence>
<name>A0AA38RIR8_9PEZI</name>
<keyword evidence="2" id="KW-0472">Membrane</keyword>
<keyword evidence="2" id="KW-1133">Transmembrane helix</keyword>
<sequence>MPSLSRGLCAHVLSFPTRPLSHALLQPLPAQIACRGHIPISRHLFSTLPSLRASVKVVSRPPSPLSKPPQQSSQKTIPSTTTRAPPPSPAYAALLASKPGPTLLYEAPNQFWFTFSAFNAGAFCISYVAVQYYTIFVNTPPGLAWWVPHGYAIICGFMATIGFYWMRWPSRIVRAISAVPVPAGSGSGGPAQLQLEVATRRWVPFLPLKKKRYALEEVHVPAKVASLVYAASGKAAAGLDKLSPRERLLRARAEEERKAKARQYELDHIMTAPFRHFGRGMKAAFSGMARALTREGFAKIRLKKAELKLDVKGGWFLDEGKALDRLIHARPDDK</sequence>
<evidence type="ECO:0000313" key="4">
    <source>
        <dbReference type="Proteomes" id="UP001174691"/>
    </source>
</evidence>
<reference evidence="3" key="1">
    <citation type="submission" date="2022-07" db="EMBL/GenBank/DDBJ databases">
        <title>Fungi with potential for degradation of polypropylene.</title>
        <authorList>
            <person name="Gostincar C."/>
        </authorList>
    </citation>
    <scope>NUCLEOTIDE SEQUENCE</scope>
    <source>
        <strain evidence="3">EXF-13287</strain>
    </source>
</reference>
<dbReference type="EMBL" id="JANBVN010000153">
    <property type="protein sequence ID" value="KAJ9137829.1"/>
    <property type="molecule type" value="Genomic_DNA"/>
</dbReference>
<feature type="transmembrane region" description="Helical" evidence="2">
    <location>
        <begin position="111"/>
        <end position="133"/>
    </location>
</feature>
<proteinExistence type="predicted"/>
<gene>
    <name evidence="3" type="ORF">NKR19_g8045</name>
</gene>
<organism evidence="3 4">
    <name type="scientific">Coniochaeta hoffmannii</name>
    <dbReference type="NCBI Taxonomy" id="91930"/>
    <lineage>
        <taxon>Eukaryota</taxon>
        <taxon>Fungi</taxon>
        <taxon>Dikarya</taxon>
        <taxon>Ascomycota</taxon>
        <taxon>Pezizomycotina</taxon>
        <taxon>Sordariomycetes</taxon>
        <taxon>Sordariomycetidae</taxon>
        <taxon>Coniochaetales</taxon>
        <taxon>Coniochaetaceae</taxon>
        <taxon>Coniochaeta</taxon>
    </lineage>
</organism>
<evidence type="ECO:0000256" key="2">
    <source>
        <dbReference type="SAM" id="Phobius"/>
    </source>
</evidence>
<dbReference type="Proteomes" id="UP001174691">
    <property type="component" value="Unassembled WGS sequence"/>
</dbReference>
<feature type="region of interest" description="Disordered" evidence="1">
    <location>
        <begin position="59"/>
        <end position="86"/>
    </location>
</feature>